<dbReference type="InterPro" id="IPR007272">
    <property type="entry name" value="Sulf_transp_TsuA/YedE"/>
</dbReference>
<evidence type="ECO:0000256" key="3">
    <source>
        <dbReference type="ARBA" id="ARBA00022475"/>
    </source>
</evidence>
<dbReference type="Pfam" id="PF04143">
    <property type="entry name" value="Sulf_transp"/>
    <property type="match status" value="1"/>
</dbReference>
<dbReference type="GO" id="GO:0005886">
    <property type="term" value="C:plasma membrane"/>
    <property type="evidence" value="ECO:0007669"/>
    <property type="project" value="UniProtKB-SubCell"/>
</dbReference>
<comment type="similarity">
    <text evidence="8">Belongs to the TsuA/YedE (TC 9.B.102) family.</text>
</comment>
<evidence type="ECO:0000256" key="9">
    <source>
        <dbReference type="SAM" id="Phobius"/>
    </source>
</evidence>
<protein>
    <submittedName>
        <fullName evidence="10">Transmembrane protein</fullName>
    </submittedName>
</protein>
<evidence type="ECO:0000256" key="2">
    <source>
        <dbReference type="ARBA" id="ARBA00022448"/>
    </source>
</evidence>
<keyword evidence="4" id="KW-0997">Cell inner membrane</keyword>
<feature type="transmembrane region" description="Helical" evidence="9">
    <location>
        <begin position="84"/>
        <end position="101"/>
    </location>
</feature>
<dbReference type="Proteomes" id="UP000011223">
    <property type="component" value="Unassembled WGS sequence"/>
</dbReference>
<dbReference type="eggNOG" id="COG2391">
    <property type="taxonomic scope" value="Bacteria"/>
</dbReference>
<keyword evidence="11" id="KW-1185">Reference proteome</keyword>
<dbReference type="PANTHER" id="PTHR30574">
    <property type="entry name" value="INNER MEMBRANE PROTEIN YEDE"/>
    <property type="match status" value="1"/>
</dbReference>
<name>R1GRB3_9GAMM</name>
<sequence length="141" mass="14546">MAFQIPWDALLGGMLLGVSGLVLLALNGRIAGISGIIGGLMKPKKADVSWRLLFIGGMVAAGLIASFIGFPYPDFPAISADTSPLLTMCAGLLVGVGTKLANGCTSGHGICGMGRFSKRSIVATLVFMAAAFATVFIRFHL</sequence>
<comment type="caution">
    <text evidence="10">The sequence shown here is derived from an EMBL/GenBank/DDBJ whole genome shotgun (WGS) entry which is preliminary data.</text>
</comment>
<keyword evidence="6 9" id="KW-1133">Transmembrane helix</keyword>
<keyword evidence="3" id="KW-1003">Cell membrane</keyword>
<keyword evidence="5 9" id="KW-0812">Transmembrane</keyword>
<evidence type="ECO:0000313" key="11">
    <source>
        <dbReference type="Proteomes" id="UP000011223"/>
    </source>
</evidence>
<keyword evidence="2" id="KW-0813">Transport</keyword>
<proteinExistence type="inferred from homology"/>
<keyword evidence="7 9" id="KW-0472">Membrane</keyword>
<evidence type="ECO:0000256" key="4">
    <source>
        <dbReference type="ARBA" id="ARBA00022519"/>
    </source>
</evidence>
<evidence type="ECO:0000256" key="5">
    <source>
        <dbReference type="ARBA" id="ARBA00022692"/>
    </source>
</evidence>
<evidence type="ECO:0000256" key="7">
    <source>
        <dbReference type="ARBA" id="ARBA00023136"/>
    </source>
</evidence>
<feature type="transmembrane region" description="Helical" evidence="9">
    <location>
        <begin position="121"/>
        <end position="139"/>
    </location>
</feature>
<feature type="transmembrane region" description="Helical" evidence="9">
    <location>
        <begin position="52"/>
        <end position="72"/>
    </location>
</feature>
<organism evidence="10 11">
    <name type="scientific">Grimontia indica</name>
    <dbReference type="NCBI Taxonomy" id="1056512"/>
    <lineage>
        <taxon>Bacteria</taxon>
        <taxon>Pseudomonadati</taxon>
        <taxon>Pseudomonadota</taxon>
        <taxon>Gammaproteobacteria</taxon>
        <taxon>Vibrionales</taxon>
        <taxon>Vibrionaceae</taxon>
        <taxon>Grimontia</taxon>
    </lineage>
</organism>
<dbReference type="AlphaFoldDB" id="R1GRB3"/>
<dbReference type="PANTHER" id="PTHR30574:SF1">
    <property type="entry name" value="SULPHUR TRANSPORT DOMAIN-CONTAINING PROTEIN"/>
    <property type="match status" value="1"/>
</dbReference>
<reference evidence="10 11" key="1">
    <citation type="journal article" date="2014" name="PLoS ONE">
        <title>Grimontia indica AK16(T), sp. nov., Isolated from a Seawater Sample Reports the Presence of Pathogenic Genes Similar to Vibrio Genus.</title>
        <authorList>
            <person name="Singh A."/>
            <person name="Vaidya B."/>
            <person name="Khatri I."/>
            <person name="Srinivas T.N."/>
            <person name="Subramanian S."/>
            <person name="Korpole S."/>
            <person name="Pinnaka A.K."/>
        </authorList>
    </citation>
    <scope>NUCLEOTIDE SEQUENCE [LARGE SCALE GENOMIC DNA]</scope>
    <source>
        <strain evidence="10 11">AK16</strain>
    </source>
</reference>
<dbReference type="EMBL" id="ANFM02000027">
    <property type="protein sequence ID" value="EOD78773.1"/>
    <property type="molecule type" value="Genomic_DNA"/>
</dbReference>
<evidence type="ECO:0000313" key="10">
    <source>
        <dbReference type="EMBL" id="EOD78773.1"/>
    </source>
</evidence>
<dbReference type="RefSeq" id="WP_002539840.1">
    <property type="nucleotide sequence ID" value="NZ_ANFM02000027.1"/>
</dbReference>
<gene>
    <name evidence="10" type="ORF">D515_02278</name>
</gene>
<evidence type="ECO:0000256" key="8">
    <source>
        <dbReference type="ARBA" id="ARBA00035655"/>
    </source>
</evidence>
<accession>R1GRB3</accession>
<comment type="subcellular location">
    <subcellularLocation>
        <location evidence="1">Cell inner membrane</location>
        <topology evidence="1">Multi-pass membrane protein</topology>
    </subcellularLocation>
</comment>
<evidence type="ECO:0000256" key="1">
    <source>
        <dbReference type="ARBA" id="ARBA00004429"/>
    </source>
</evidence>
<evidence type="ECO:0000256" key="6">
    <source>
        <dbReference type="ARBA" id="ARBA00022989"/>
    </source>
</evidence>